<reference evidence="3 4" key="1">
    <citation type="submission" date="2019-12" db="EMBL/GenBank/DDBJ databases">
        <title>Draft genome sequence of the ascomycete Xylaria multiplex DSM 110363.</title>
        <authorList>
            <person name="Buettner E."/>
            <person name="Kellner H."/>
        </authorList>
    </citation>
    <scope>NUCLEOTIDE SEQUENCE [LARGE SCALE GENOMIC DNA]</scope>
    <source>
        <strain evidence="3 4">DSM 110363</strain>
    </source>
</reference>
<comment type="caution">
    <text evidence="3">The sequence shown here is derived from an EMBL/GenBank/DDBJ whole genome shotgun (WGS) entry which is preliminary data.</text>
</comment>
<accession>A0A7C8MXG8</accession>
<dbReference type="CDD" id="cd10170">
    <property type="entry name" value="ASKHA_NBD_HSP70"/>
    <property type="match status" value="1"/>
</dbReference>
<dbReference type="SUPFAM" id="SSF53067">
    <property type="entry name" value="Actin-like ATPase domain"/>
    <property type="match status" value="2"/>
</dbReference>
<proteinExistence type="predicted"/>
<protein>
    <submittedName>
        <fullName evidence="3">Uncharacterized protein</fullName>
    </submittedName>
</protein>
<evidence type="ECO:0000256" key="2">
    <source>
        <dbReference type="ARBA" id="ARBA00022840"/>
    </source>
</evidence>
<dbReference type="Proteomes" id="UP000481858">
    <property type="component" value="Unassembled WGS sequence"/>
</dbReference>
<dbReference type="Gene3D" id="3.30.420.40">
    <property type="match status" value="1"/>
</dbReference>
<dbReference type="PANTHER" id="PTHR14187">
    <property type="entry name" value="ALPHA KINASE/ELONGATION FACTOR 2 KINASE"/>
    <property type="match status" value="1"/>
</dbReference>
<dbReference type="InterPro" id="IPR013126">
    <property type="entry name" value="Hsp_70_fam"/>
</dbReference>
<evidence type="ECO:0000313" key="4">
    <source>
        <dbReference type="Proteomes" id="UP000481858"/>
    </source>
</evidence>
<dbReference type="GO" id="GO:0005524">
    <property type="term" value="F:ATP binding"/>
    <property type="evidence" value="ECO:0007669"/>
    <property type="project" value="UniProtKB-KW"/>
</dbReference>
<dbReference type="EMBL" id="WUBL01000022">
    <property type="protein sequence ID" value="KAF2970535.1"/>
    <property type="molecule type" value="Genomic_DNA"/>
</dbReference>
<dbReference type="InterPro" id="IPR043129">
    <property type="entry name" value="ATPase_NBD"/>
</dbReference>
<dbReference type="Pfam" id="PF00012">
    <property type="entry name" value="HSP70"/>
    <property type="match status" value="1"/>
</dbReference>
<dbReference type="OrthoDB" id="5332281at2759"/>
<evidence type="ECO:0000256" key="1">
    <source>
        <dbReference type="ARBA" id="ARBA00022741"/>
    </source>
</evidence>
<keyword evidence="2" id="KW-0067">ATP-binding</keyword>
<keyword evidence="4" id="KW-1185">Reference proteome</keyword>
<sequence length="583" mass="64964">MEGDLADSLAALINDGSLDLEAEDRLVIALDFGTTYSGIAYAFNTPGKKAEANPIVDWPGLEGSRQPKVPTLISYDPKDPNKFKWGGQLDWRSDAVQGVKLLLDPSQQQPIYVPTSNIKNELKKLPKDPVDVAADFMSAMYSHAISKIETVQPKEYVRMCQKQFVLSVPAVWSDLAKDRTLRAAKKAGIHPVSLIKEPEAAALYTLYVQERALRSGDAFVVCDAGGGTVDLITYQVITTEPSLKLAEVVPGKGGMAGSLNLNKRFAELVRNVVGDEQWVGLKKGFGWSKVANEFDKAIKRSFNGNLDEEHYITFPQFTLKDDPDEKVSGNYWVMTGHQVQEIFDPVITDIIRLIDDQVKDALLKQQGKNLRGIFLVGGFGESQYLKACIEKKIPDIQVIQPNNAWAAIVNGAVLSQLPHHATVQSTQAVRHYGVSAWMPYQWPADNGRPTRINPEDGIIRVQRNTWYIYIGEDLKRNHTVRFPFVRTFSVPYSREQLIFYDNLLTSATKIPPVYPGRDISINCTLKSDLTAVDTSLFRPKKGVDGKDYIEVNYDLVLSTDAANMKFSLEVNGKRCGITNANYE</sequence>
<dbReference type="AlphaFoldDB" id="A0A7C8MXG8"/>
<name>A0A7C8MXG8_9PEZI</name>
<evidence type="ECO:0000313" key="3">
    <source>
        <dbReference type="EMBL" id="KAF2970535.1"/>
    </source>
</evidence>
<organism evidence="3 4">
    <name type="scientific">Xylaria multiplex</name>
    <dbReference type="NCBI Taxonomy" id="323545"/>
    <lineage>
        <taxon>Eukaryota</taxon>
        <taxon>Fungi</taxon>
        <taxon>Dikarya</taxon>
        <taxon>Ascomycota</taxon>
        <taxon>Pezizomycotina</taxon>
        <taxon>Sordariomycetes</taxon>
        <taxon>Xylariomycetidae</taxon>
        <taxon>Xylariales</taxon>
        <taxon>Xylariaceae</taxon>
        <taxon>Xylaria</taxon>
    </lineage>
</organism>
<dbReference type="InParanoid" id="A0A7C8MXG8"/>
<dbReference type="PANTHER" id="PTHR14187:SF82">
    <property type="entry name" value="FAMILY CHAPERONE, PUTATIVE (AFU_ORTHOLOGUE AFUA_7G08575)-RELATED"/>
    <property type="match status" value="1"/>
</dbReference>
<keyword evidence="1" id="KW-0547">Nucleotide-binding</keyword>
<gene>
    <name evidence="3" type="ORF">GQX73_g3058</name>
</gene>
<dbReference type="GO" id="GO:0140662">
    <property type="term" value="F:ATP-dependent protein folding chaperone"/>
    <property type="evidence" value="ECO:0007669"/>
    <property type="project" value="InterPro"/>
</dbReference>